<evidence type="ECO:0000313" key="11">
    <source>
        <dbReference type="EMBL" id="ASD62063.1"/>
    </source>
</evidence>
<dbReference type="InterPro" id="IPR001308">
    <property type="entry name" value="ETF_a/FixB"/>
</dbReference>
<dbReference type="GO" id="GO:0009055">
    <property type="term" value="F:electron transfer activity"/>
    <property type="evidence" value="ECO:0007669"/>
    <property type="project" value="InterPro"/>
</dbReference>
<evidence type="ECO:0000256" key="1">
    <source>
        <dbReference type="ARBA" id="ARBA00005817"/>
    </source>
</evidence>
<dbReference type="Pfam" id="PF00766">
    <property type="entry name" value="ETF_alpha"/>
    <property type="match status" value="1"/>
</dbReference>
<dbReference type="CDD" id="cd01715">
    <property type="entry name" value="ETF_alpha"/>
    <property type="match status" value="1"/>
</dbReference>
<comment type="cofactor">
    <cofactor evidence="9">
        <name>FAD</name>
        <dbReference type="ChEBI" id="CHEBI:57692"/>
    </cofactor>
    <text evidence="9">Binds 1 FAD per dimer.</text>
</comment>
<feature type="binding site" evidence="9">
    <location>
        <begin position="248"/>
        <end position="252"/>
    </location>
    <ligand>
        <name>FAD</name>
        <dbReference type="ChEBI" id="CHEBI:57692"/>
    </ligand>
</feature>
<dbReference type="SUPFAM" id="SSF52402">
    <property type="entry name" value="Adenine nucleotide alpha hydrolases-like"/>
    <property type="match status" value="1"/>
</dbReference>
<dbReference type="SUPFAM" id="SSF52467">
    <property type="entry name" value="DHS-like NAD/FAD-binding domain"/>
    <property type="match status" value="1"/>
</dbReference>
<dbReference type="InterPro" id="IPR033947">
    <property type="entry name" value="ETF_alpha_N"/>
</dbReference>
<name>A0A1Z3N3L6_BDEBC</name>
<keyword evidence="5" id="KW-0249">Electron transport</keyword>
<dbReference type="PANTHER" id="PTHR43153:SF1">
    <property type="entry name" value="ELECTRON TRANSFER FLAVOPROTEIN SUBUNIT ALPHA, MITOCHONDRIAL"/>
    <property type="match status" value="1"/>
</dbReference>
<sequence>MGKILVFAEHTNGKLKRSSQELLQAAAASGNTVVAVAFGSHAGDVTAALGHNGASEVHVVKDASLDAYNPEAFTANIAAIIGKVQPSIVLASASSTGKDLFPRVAARLGVGVASDCTTLNISGDNVTAVKPMYSGKCFATVNFENSAVKIVLMRANQLPVAAADTSKTANVVEHAAAAADLKTLIKEIVKGASEKLDLTEANIVVSGGRGLKEAANFKILNDLADVLGATVGASRAVVDAGWVGHGMQVGQTGKTVAPTLYIAVGISGAIQHLAGMSGSKVIVAINSDANAPIFQKATYGIVGDALEIVPKLTEEFKKALHH</sequence>
<gene>
    <name evidence="11" type="ORF">B9G79_00055</name>
</gene>
<feature type="binding site" evidence="9">
    <location>
        <begin position="265"/>
        <end position="272"/>
    </location>
    <ligand>
        <name>FAD</name>
        <dbReference type="ChEBI" id="CHEBI:57692"/>
    </ligand>
</feature>
<dbReference type="PIRSF" id="PIRSF000089">
    <property type="entry name" value="Electra_flavoP_a"/>
    <property type="match status" value="1"/>
</dbReference>
<accession>A0A1Z3N3L6</accession>
<dbReference type="PANTHER" id="PTHR43153">
    <property type="entry name" value="ELECTRON TRANSFER FLAVOPROTEIN ALPHA"/>
    <property type="match status" value="1"/>
</dbReference>
<dbReference type="SMART" id="SM00893">
    <property type="entry name" value="ETF"/>
    <property type="match status" value="1"/>
</dbReference>
<organism evidence="11 12">
    <name type="scientific">Bdellovibrio bacteriovorus</name>
    <dbReference type="NCBI Taxonomy" id="959"/>
    <lineage>
        <taxon>Bacteria</taxon>
        <taxon>Pseudomonadati</taxon>
        <taxon>Bdellovibrionota</taxon>
        <taxon>Bdellovibrionia</taxon>
        <taxon>Bdellovibrionales</taxon>
        <taxon>Pseudobdellovibrionaceae</taxon>
        <taxon>Bdellovibrio</taxon>
    </lineage>
</organism>
<dbReference type="InterPro" id="IPR014729">
    <property type="entry name" value="Rossmann-like_a/b/a_fold"/>
</dbReference>
<dbReference type="Gene3D" id="3.40.50.620">
    <property type="entry name" value="HUPs"/>
    <property type="match status" value="1"/>
</dbReference>
<reference evidence="11 12" key="1">
    <citation type="submission" date="2017-04" db="EMBL/GenBank/DDBJ databases">
        <title>Whole genome sequence of Bdellovibrio bacteriovorus strain SSB218315.</title>
        <authorList>
            <person name="Oyedara O."/>
            <person name="Rodriguez-Perez M.A."/>
        </authorList>
    </citation>
    <scope>NUCLEOTIDE SEQUENCE [LARGE SCALE GENOMIC DNA]</scope>
    <source>
        <strain evidence="11 12">SSB218315</strain>
    </source>
</reference>
<evidence type="ECO:0000256" key="2">
    <source>
        <dbReference type="ARBA" id="ARBA00022448"/>
    </source>
</evidence>
<feature type="binding site" evidence="9">
    <location>
        <position position="286"/>
    </location>
    <ligand>
        <name>FAD</name>
        <dbReference type="ChEBI" id="CHEBI:57692"/>
    </ligand>
</feature>
<evidence type="ECO:0000256" key="7">
    <source>
        <dbReference type="ARBA" id="ARBA00068674"/>
    </source>
</evidence>
<dbReference type="InterPro" id="IPR014730">
    <property type="entry name" value="ETF_a/b_N"/>
</dbReference>
<dbReference type="InterPro" id="IPR029035">
    <property type="entry name" value="DHS-like_NAD/FAD-binding_dom"/>
</dbReference>
<dbReference type="PROSITE" id="PS00696">
    <property type="entry name" value="ETF_ALPHA"/>
    <property type="match status" value="1"/>
</dbReference>
<evidence type="ECO:0000259" key="10">
    <source>
        <dbReference type="SMART" id="SM00893"/>
    </source>
</evidence>
<dbReference type="InterPro" id="IPR014731">
    <property type="entry name" value="ETF_asu_C"/>
</dbReference>
<proteinExistence type="inferred from homology"/>
<evidence type="ECO:0000313" key="12">
    <source>
        <dbReference type="Proteomes" id="UP000197003"/>
    </source>
</evidence>
<comment type="function">
    <text evidence="6">The electron transfer flavoprotein serves as a specific electron acceptor for other dehydrogenases. It transfers the electrons to the main respiratory chain via ETF-ubiquinone oxidoreductase (ETF dehydrogenase).</text>
</comment>
<dbReference type="Proteomes" id="UP000197003">
    <property type="component" value="Chromosome"/>
</dbReference>
<keyword evidence="4 9" id="KW-0274">FAD</keyword>
<comment type="similarity">
    <text evidence="1">Belongs to the ETF alpha-subunit/FixB family.</text>
</comment>
<dbReference type="Gene3D" id="3.40.50.1220">
    <property type="entry name" value="TPP-binding domain"/>
    <property type="match status" value="1"/>
</dbReference>
<dbReference type="GO" id="GO:0050660">
    <property type="term" value="F:flavin adenine dinucleotide binding"/>
    <property type="evidence" value="ECO:0007669"/>
    <property type="project" value="InterPro"/>
</dbReference>
<evidence type="ECO:0000256" key="4">
    <source>
        <dbReference type="ARBA" id="ARBA00022827"/>
    </source>
</evidence>
<dbReference type="GO" id="GO:0033539">
    <property type="term" value="P:fatty acid beta-oxidation using acyl-CoA dehydrogenase"/>
    <property type="evidence" value="ECO:0007669"/>
    <property type="project" value="TreeGrafter"/>
</dbReference>
<evidence type="ECO:0000256" key="9">
    <source>
        <dbReference type="PIRSR" id="PIRSR000089-1"/>
    </source>
</evidence>
<protein>
    <recommendedName>
        <fullName evidence="7">Electron transfer flavoprotein subunit alpha</fullName>
    </recommendedName>
    <alternativeName>
        <fullName evidence="8">Electron transfer flavoprotein large subunit</fullName>
    </alternativeName>
</protein>
<dbReference type="FunFam" id="3.40.50.1220:FF:000001">
    <property type="entry name" value="Electron transfer flavoprotein, alpha subunit"/>
    <property type="match status" value="1"/>
</dbReference>
<dbReference type="Pfam" id="PF01012">
    <property type="entry name" value="ETF"/>
    <property type="match status" value="1"/>
</dbReference>
<evidence type="ECO:0000256" key="5">
    <source>
        <dbReference type="ARBA" id="ARBA00022982"/>
    </source>
</evidence>
<dbReference type="InterPro" id="IPR018206">
    <property type="entry name" value="ETF_asu_C_CS"/>
</dbReference>
<keyword evidence="3" id="KW-0285">Flavoprotein</keyword>
<feature type="binding site" evidence="9">
    <location>
        <begin position="234"/>
        <end position="235"/>
    </location>
    <ligand>
        <name>FAD</name>
        <dbReference type="ChEBI" id="CHEBI:57692"/>
    </ligand>
</feature>
<evidence type="ECO:0000256" key="6">
    <source>
        <dbReference type="ARBA" id="ARBA00025649"/>
    </source>
</evidence>
<keyword evidence="2" id="KW-0813">Transport</keyword>
<dbReference type="EMBL" id="CP020946">
    <property type="protein sequence ID" value="ASD62063.1"/>
    <property type="molecule type" value="Genomic_DNA"/>
</dbReference>
<dbReference type="AlphaFoldDB" id="A0A1Z3N3L6"/>
<evidence type="ECO:0000256" key="8">
    <source>
        <dbReference type="ARBA" id="ARBA00079299"/>
    </source>
</evidence>
<feature type="domain" description="Electron transfer flavoprotein alpha/beta-subunit N-terminal" evidence="10">
    <location>
        <begin position="4"/>
        <end position="189"/>
    </location>
</feature>
<dbReference type="RefSeq" id="WP_088563740.1">
    <property type="nucleotide sequence ID" value="NZ_CP020946.1"/>
</dbReference>
<feature type="binding site" evidence="9">
    <location>
        <position position="209"/>
    </location>
    <ligand>
        <name>FAD</name>
        <dbReference type="ChEBI" id="CHEBI:57692"/>
    </ligand>
</feature>
<evidence type="ECO:0000256" key="3">
    <source>
        <dbReference type="ARBA" id="ARBA00022630"/>
    </source>
</evidence>
<dbReference type="OrthoDB" id="5289382at2"/>